<keyword evidence="2 9" id="KW-0813">Transport</keyword>
<comment type="subcellular location">
    <subcellularLocation>
        <location evidence="1 9">Cell inner membrane</location>
        <topology evidence="1 9">Multi-pass membrane protein</topology>
    </subcellularLocation>
</comment>
<comment type="caution">
    <text evidence="11">The sequence shown here is derived from an EMBL/GenBank/DDBJ whole genome shotgun (WGS) entry which is preliminary data.</text>
</comment>
<name>A0ABT8TBG4_9GAMM</name>
<evidence type="ECO:0000256" key="8">
    <source>
        <dbReference type="ARBA" id="ARBA00038436"/>
    </source>
</evidence>
<evidence type="ECO:0000256" key="9">
    <source>
        <dbReference type="RuleBase" id="RU369079"/>
    </source>
</evidence>
<evidence type="ECO:0000313" key="12">
    <source>
        <dbReference type="Proteomes" id="UP001168380"/>
    </source>
</evidence>
<dbReference type="InterPro" id="IPR007387">
    <property type="entry name" value="TRAP_DctQ"/>
</dbReference>
<dbReference type="PANTHER" id="PTHR35011:SF4">
    <property type="entry name" value="SLL1102 PROTEIN"/>
    <property type="match status" value="1"/>
</dbReference>
<keyword evidence="7 9" id="KW-0472">Membrane</keyword>
<comment type="similarity">
    <text evidence="8 9">Belongs to the TRAP transporter small permease family.</text>
</comment>
<evidence type="ECO:0000256" key="2">
    <source>
        <dbReference type="ARBA" id="ARBA00022448"/>
    </source>
</evidence>
<dbReference type="EMBL" id="JAULRT010000035">
    <property type="protein sequence ID" value="MDO3381452.1"/>
    <property type="molecule type" value="Genomic_DNA"/>
</dbReference>
<dbReference type="InterPro" id="IPR055348">
    <property type="entry name" value="DctQ"/>
</dbReference>
<evidence type="ECO:0000256" key="3">
    <source>
        <dbReference type="ARBA" id="ARBA00022475"/>
    </source>
</evidence>
<feature type="transmembrane region" description="Helical" evidence="9">
    <location>
        <begin position="61"/>
        <end position="77"/>
    </location>
</feature>
<proteinExistence type="inferred from homology"/>
<dbReference type="PANTHER" id="PTHR35011">
    <property type="entry name" value="2,3-DIKETO-L-GULONATE TRAP TRANSPORTER SMALL PERMEASE PROTEIN YIAM"/>
    <property type="match status" value="1"/>
</dbReference>
<sequence>MNPSTNDTQRSVRLLYWLDAVTEWTGRAVSWLTLLMVVVTCAVVVVRRFLGLGSIGLQESVIYMHAAVFLLGAGFALKHSEQVRVDIFYRRFSPRARAWVDALGTLVFLLPLCGFVAAISWSFVLGSWQVGEISTDAGGLPYVYLLKSLILVFAASLTLAALAELLRALCVLVWEPVRD</sequence>
<evidence type="ECO:0000256" key="4">
    <source>
        <dbReference type="ARBA" id="ARBA00022519"/>
    </source>
</evidence>
<comment type="subunit">
    <text evidence="9">The complex comprises the extracytoplasmic solute receptor protein and the two transmembrane proteins.</text>
</comment>
<evidence type="ECO:0000259" key="10">
    <source>
        <dbReference type="Pfam" id="PF04290"/>
    </source>
</evidence>
<keyword evidence="4 9" id="KW-0997">Cell inner membrane</keyword>
<dbReference type="Proteomes" id="UP001168380">
    <property type="component" value="Unassembled WGS sequence"/>
</dbReference>
<keyword evidence="12" id="KW-1185">Reference proteome</keyword>
<comment type="function">
    <text evidence="9">Part of the tripartite ATP-independent periplasmic (TRAP) transport system.</text>
</comment>
<gene>
    <name evidence="11" type="ORF">QWI16_04655</name>
</gene>
<organism evidence="11 12">
    <name type="scientific">Gilvimarinus algae</name>
    <dbReference type="NCBI Taxonomy" id="3058037"/>
    <lineage>
        <taxon>Bacteria</taxon>
        <taxon>Pseudomonadati</taxon>
        <taxon>Pseudomonadota</taxon>
        <taxon>Gammaproteobacteria</taxon>
        <taxon>Cellvibrionales</taxon>
        <taxon>Cellvibrionaceae</taxon>
        <taxon>Gilvimarinus</taxon>
    </lineage>
</organism>
<feature type="transmembrane region" description="Helical" evidence="9">
    <location>
        <begin position="28"/>
        <end position="49"/>
    </location>
</feature>
<protein>
    <recommendedName>
        <fullName evidence="9">TRAP transporter small permease protein</fullName>
    </recommendedName>
</protein>
<feature type="transmembrane region" description="Helical" evidence="9">
    <location>
        <begin position="144"/>
        <end position="174"/>
    </location>
</feature>
<keyword evidence="3" id="KW-1003">Cell membrane</keyword>
<dbReference type="Pfam" id="PF04290">
    <property type="entry name" value="DctQ"/>
    <property type="match status" value="1"/>
</dbReference>
<evidence type="ECO:0000256" key="6">
    <source>
        <dbReference type="ARBA" id="ARBA00022989"/>
    </source>
</evidence>
<evidence type="ECO:0000256" key="7">
    <source>
        <dbReference type="ARBA" id="ARBA00023136"/>
    </source>
</evidence>
<keyword evidence="5 9" id="KW-0812">Transmembrane</keyword>
<feature type="transmembrane region" description="Helical" evidence="9">
    <location>
        <begin position="98"/>
        <end position="124"/>
    </location>
</feature>
<accession>A0ABT8TBG4</accession>
<reference evidence="11" key="1">
    <citation type="submission" date="2023-07" db="EMBL/GenBank/DDBJ databases">
        <title>Gilvimarinus algae sp. nov., isolated from the surface of Kelp.</title>
        <authorList>
            <person name="Sun Y.Y."/>
            <person name="Gong Y."/>
            <person name="Du Z.J."/>
        </authorList>
    </citation>
    <scope>NUCLEOTIDE SEQUENCE</scope>
    <source>
        <strain evidence="11">SDUM040014</strain>
    </source>
</reference>
<evidence type="ECO:0000256" key="5">
    <source>
        <dbReference type="ARBA" id="ARBA00022692"/>
    </source>
</evidence>
<evidence type="ECO:0000313" key="11">
    <source>
        <dbReference type="EMBL" id="MDO3381452.1"/>
    </source>
</evidence>
<dbReference type="RefSeq" id="WP_302711588.1">
    <property type="nucleotide sequence ID" value="NZ_JAULRT010000035.1"/>
</dbReference>
<feature type="domain" description="Tripartite ATP-independent periplasmic transporters DctQ component" evidence="10">
    <location>
        <begin position="36"/>
        <end position="170"/>
    </location>
</feature>
<evidence type="ECO:0000256" key="1">
    <source>
        <dbReference type="ARBA" id="ARBA00004429"/>
    </source>
</evidence>
<keyword evidence="6 9" id="KW-1133">Transmembrane helix</keyword>